<dbReference type="EMBL" id="BLVP01000002">
    <property type="protein sequence ID" value="GFM35962.1"/>
    <property type="molecule type" value="Genomic_DNA"/>
</dbReference>
<evidence type="ECO:0000313" key="1">
    <source>
        <dbReference type="EMBL" id="GFM35962.1"/>
    </source>
</evidence>
<comment type="caution">
    <text evidence="1">The sequence shown here is derived from an EMBL/GenBank/DDBJ whole genome shotgun (WGS) entry which is preliminary data.</text>
</comment>
<gene>
    <name evidence="1" type="ORF">DSM19430T_06460</name>
</gene>
<proteinExistence type="predicted"/>
<dbReference type="Proteomes" id="UP000503820">
    <property type="component" value="Unassembled WGS sequence"/>
</dbReference>
<keyword evidence="2" id="KW-1185">Reference proteome</keyword>
<organism evidence="1 2">
    <name type="scientific">Desulfovibrio psychrotolerans</name>
    <dbReference type="NCBI Taxonomy" id="415242"/>
    <lineage>
        <taxon>Bacteria</taxon>
        <taxon>Pseudomonadati</taxon>
        <taxon>Thermodesulfobacteriota</taxon>
        <taxon>Desulfovibrionia</taxon>
        <taxon>Desulfovibrionales</taxon>
        <taxon>Desulfovibrionaceae</taxon>
        <taxon>Desulfovibrio</taxon>
    </lineage>
</organism>
<accession>A0A7J0BS06</accession>
<dbReference type="AlphaFoldDB" id="A0A7J0BS06"/>
<protein>
    <submittedName>
        <fullName evidence="1">Uncharacterized protein</fullName>
    </submittedName>
</protein>
<sequence>MSTNRKAPGSSAKTAQGAKENVRRYFVPFPRESVNRASLCVLPRIVDSAIDRIAAAGWLWDQGASLFVDQDLVKIEVAKEAEQRGWHNE</sequence>
<dbReference type="RefSeq" id="WP_174408663.1">
    <property type="nucleotide sequence ID" value="NZ_BLVP01000002.1"/>
</dbReference>
<reference evidence="1 2" key="1">
    <citation type="submission" date="2020-05" db="EMBL/GenBank/DDBJ databases">
        <title>Draft genome sequence of Desulfovibrio psychrotolerans JS1T.</title>
        <authorList>
            <person name="Ueno A."/>
            <person name="Tamazawa S."/>
            <person name="Tamamura S."/>
            <person name="Murakami T."/>
            <person name="Kiyama T."/>
            <person name="Inomata H."/>
            <person name="Amano Y."/>
            <person name="Miyakawa K."/>
            <person name="Tamaki H."/>
            <person name="Naganuma T."/>
            <person name="Kaneko K."/>
        </authorList>
    </citation>
    <scope>NUCLEOTIDE SEQUENCE [LARGE SCALE GENOMIC DNA]</scope>
    <source>
        <strain evidence="1 2">JS1</strain>
    </source>
</reference>
<name>A0A7J0BS06_9BACT</name>
<evidence type="ECO:0000313" key="2">
    <source>
        <dbReference type="Proteomes" id="UP000503820"/>
    </source>
</evidence>